<dbReference type="SUPFAM" id="SSF54909">
    <property type="entry name" value="Dimeric alpha+beta barrel"/>
    <property type="match status" value="1"/>
</dbReference>
<dbReference type="InterPro" id="IPR050744">
    <property type="entry name" value="AI-2_Isomerase_LsrG"/>
</dbReference>
<keyword evidence="2" id="KW-0560">Oxidoreductase</keyword>
<feature type="domain" description="ABM" evidence="1">
    <location>
        <begin position="2"/>
        <end position="98"/>
    </location>
</feature>
<dbReference type="PANTHER" id="PTHR33336:SF3">
    <property type="entry name" value="ABM DOMAIN-CONTAINING PROTEIN"/>
    <property type="match status" value="1"/>
</dbReference>
<evidence type="ECO:0000313" key="2">
    <source>
        <dbReference type="EMBL" id="ARJ42415.1"/>
    </source>
</evidence>
<name>A0A1W6B5Q1_9GAMM</name>
<dbReference type="KEGG" id="palh:B1H58_10535"/>
<accession>A0A1W6B5Q1</accession>
<organism evidence="2 3">
    <name type="scientific">Pantoea alhagi</name>
    <dbReference type="NCBI Taxonomy" id="1891675"/>
    <lineage>
        <taxon>Bacteria</taxon>
        <taxon>Pseudomonadati</taxon>
        <taxon>Pseudomonadota</taxon>
        <taxon>Gammaproteobacteria</taxon>
        <taxon>Enterobacterales</taxon>
        <taxon>Erwiniaceae</taxon>
        <taxon>Pantoea</taxon>
    </lineage>
</organism>
<dbReference type="InterPro" id="IPR007138">
    <property type="entry name" value="ABM_dom"/>
</dbReference>
<dbReference type="Pfam" id="PF03992">
    <property type="entry name" value="ABM"/>
    <property type="match status" value="1"/>
</dbReference>
<dbReference type="GO" id="GO:0004497">
    <property type="term" value="F:monooxygenase activity"/>
    <property type="evidence" value="ECO:0007669"/>
    <property type="project" value="UniProtKB-KW"/>
</dbReference>
<dbReference type="PROSITE" id="PS51725">
    <property type="entry name" value="ABM"/>
    <property type="match status" value="1"/>
</dbReference>
<evidence type="ECO:0000259" key="1">
    <source>
        <dbReference type="PROSITE" id="PS51725"/>
    </source>
</evidence>
<dbReference type="GO" id="GO:0005829">
    <property type="term" value="C:cytosol"/>
    <property type="evidence" value="ECO:0007669"/>
    <property type="project" value="TreeGrafter"/>
</dbReference>
<dbReference type="InterPro" id="IPR011008">
    <property type="entry name" value="Dimeric_a/b-barrel"/>
</dbReference>
<dbReference type="EMBL" id="CP019706">
    <property type="protein sequence ID" value="ARJ42415.1"/>
    <property type="molecule type" value="Genomic_DNA"/>
</dbReference>
<dbReference type="OrthoDB" id="9812192at2"/>
<gene>
    <name evidence="2" type="ORF">B1H58_10535</name>
</gene>
<dbReference type="AlphaFoldDB" id="A0A1W6B5Q1"/>
<dbReference type="PANTHER" id="PTHR33336">
    <property type="entry name" value="QUINOL MONOOXYGENASE YGIN-RELATED"/>
    <property type="match status" value="1"/>
</dbReference>
<protein>
    <submittedName>
        <fullName evidence="2">Antibiotic biosynthesis monooxygenase</fullName>
    </submittedName>
</protein>
<dbReference type="STRING" id="1891675.B1H58_10535"/>
<reference evidence="2 3" key="1">
    <citation type="submission" date="2017-02" db="EMBL/GenBank/DDBJ databases">
        <title>Complete genome sequence of the drought resistance-promoting endophyte Pantoea alhagi LTYR-11Z.</title>
        <authorList>
            <person name="Zhang L."/>
        </authorList>
    </citation>
    <scope>NUCLEOTIDE SEQUENCE [LARGE SCALE GENOMIC DNA]</scope>
    <source>
        <strain evidence="2 3">LTYR-11Z</strain>
    </source>
</reference>
<dbReference type="Proteomes" id="UP000192900">
    <property type="component" value="Chromosome"/>
</dbReference>
<sequence length="111" mass="12810">MLTVVAEICVKPGRREAVLAAIDDLTPIVLGEEGCRKYQVLVDHQAQVPWKQNLPNSIFMLEYWESLRHLEQHQQQPHMEAHRERIKDDVLDVKIFVMEKPGATVTEPDVL</sequence>
<keyword evidence="3" id="KW-1185">Reference proteome</keyword>
<keyword evidence="2" id="KW-0503">Monooxygenase</keyword>
<dbReference type="RefSeq" id="WP_085070056.1">
    <property type="nucleotide sequence ID" value="NZ_CP019706.1"/>
</dbReference>
<proteinExistence type="predicted"/>
<dbReference type="Gene3D" id="3.30.70.100">
    <property type="match status" value="1"/>
</dbReference>
<evidence type="ECO:0000313" key="3">
    <source>
        <dbReference type="Proteomes" id="UP000192900"/>
    </source>
</evidence>